<keyword evidence="7" id="KW-0547">Nucleotide-binding</keyword>
<keyword evidence="8" id="KW-1185">Reference proteome</keyword>
<keyword evidence="2" id="KW-0238">DNA-binding</keyword>
<name>A0A6S7I6W2_PARCT</name>
<comment type="similarity">
    <text evidence="1">Belongs to the helicase family. RecQ subfamily.</text>
</comment>
<evidence type="ECO:0000313" key="8">
    <source>
        <dbReference type="Proteomes" id="UP001152795"/>
    </source>
</evidence>
<keyword evidence="7" id="KW-0347">Helicase</keyword>
<keyword evidence="7" id="KW-0378">Hydrolase</keyword>
<sequence length="115" mass="13005">MELQFDTSTCSFEERFETSVKAVLPRLGLAELKPEQKWALFYLISGKDVFVSLPTGYGKSVIYQLAPLVVEAMAQLDDKTRTAIVLVISPLVSTMNDQVKYLKHKGIIYWEGTRC</sequence>
<evidence type="ECO:0000256" key="2">
    <source>
        <dbReference type="ARBA" id="ARBA00023125"/>
    </source>
</evidence>
<dbReference type="PANTHER" id="PTHR13710">
    <property type="entry name" value="DNA HELICASE RECQ FAMILY MEMBER"/>
    <property type="match status" value="1"/>
</dbReference>
<dbReference type="GO" id="GO:0009378">
    <property type="term" value="F:four-way junction helicase activity"/>
    <property type="evidence" value="ECO:0007669"/>
    <property type="project" value="TreeGrafter"/>
</dbReference>
<dbReference type="PANTHER" id="PTHR13710:SF105">
    <property type="entry name" value="ATP-DEPENDENT DNA HELICASE Q1"/>
    <property type="match status" value="1"/>
</dbReference>
<evidence type="ECO:0000259" key="6">
    <source>
        <dbReference type="Pfam" id="PF00270"/>
    </source>
</evidence>
<dbReference type="GO" id="GO:0043138">
    <property type="term" value="F:3'-5' DNA helicase activity"/>
    <property type="evidence" value="ECO:0007669"/>
    <property type="project" value="UniProtKB-EC"/>
</dbReference>
<dbReference type="GO" id="GO:0006310">
    <property type="term" value="P:DNA recombination"/>
    <property type="evidence" value="ECO:0007669"/>
    <property type="project" value="TreeGrafter"/>
</dbReference>
<dbReference type="GO" id="GO:0006281">
    <property type="term" value="P:DNA repair"/>
    <property type="evidence" value="ECO:0007669"/>
    <property type="project" value="TreeGrafter"/>
</dbReference>
<dbReference type="InterPro" id="IPR011545">
    <property type="entry name" value="DEAD/DEAH_box_helicase_dom"/>
</dbReference>
<gene>
    <name evidence="7" type="ORF">PACLA_8A080847</name>
</gene>
<evidence type="ECO:0000256" key="1">
    <source>
        <dbReference type="ARBA" id="ARBA00005446"/>
    </source>
</evidence>
<dbReference type="InterPro" id="IPR027417">
    <property type="entry name" value="P-loop_NTPase"/>
</dbReference>
<evidence type="ECO:0000256" key="4">
    <source>
        <dbReference type="ARBA" id="ARBA00034617"/>
    </source>
</evidence>
<dbReference type="GO" id="GO:0005524">
    <property type="term" value="F:ATP binding"/>
    <property type="evidence" value="ECO:0007669"/>
    <property type="project" value="InterPro"/>
</dbReference>
<accession>A0A6S7I6W2</accession>
<comment type="catalytic activity">
    <reaction evidence="4">
        <text>Couples ATP hydrolysis with the unwinding of duplex DNA by translocating in the 3'-5' direction.</text>
        <dbReference type="EC" id="5.6.2.4"/>
    </reaction>
</comment>
<reference evidence="7" key="1">
    <citation type="submission" date="2020-04" db="EMBL/GenBank/DDBJ databases">
        <authorList>
            <person name="Alioto T."/>
            <person name="Alioto T."/>
            <person name="Gomez Garrido J."/>
        </authorList>
    </citation>
    <scope>NUCLEOTIDE SEQUENCE</scope>
    <source>
        <strain evidence="7">A484AB</strain>
    </source>
</reference>
<dbReference type="GO" id="GO:0003677">
    <property type="term" value="F:DNA binding"/>
    <property type="evidence" value="ECO:0007669"/>
    <property type="project" value="UniProtKB-KW"/>
</dbReference>
<feature type="domain" description="DEAD/DEAH-box helicase" evidence="6">
    <location>
        <begin position="34"/>
        <end position="106"/>
    </location>
</feature>
<dbReference type="GO" id="GO:0005694">
    <property type="term" value="C:chromosome"/>
    <property type="evidence" value="ECO:0007669"/>
    <property type="project" value="TreeGrafter"/>
</dbReference>
<evidence type="ECO:0000256" key="3">
    <source>
        <dbReference type="ARBA" id="ARBA00023235"/>
    </source>
</evidence>
<dbReference type="Proteomes" id="UP001152795">
    <property type="component" value="Unassembled WGS sequence"/>
</dbReference>
<keyword evidence="7" id="KW-0067">ATP-binding</keyword>
<dbReference type="SUPFAM" id="SSF52540">
    <property type="entry name" value="P-loop containing nucleoside triphosphate hydrolases"/>
    <property type="match status" value="1"/>
</dbReference>
<dbReference type="Gene3D" id="3.40.50.300">
    <property type="entry name" value="P-loop containing nucleotide triphosphate hydrolases"/>
    <property type="match status" value="1"/>
</dbReference>
<dbReference type="GO" id="GO:0005737">
    <property type="term" value="C:cytoplasm"/>
    <property type="evidence" value="ECO:0007669"/>
    <property type="project" value="TreeGrafter"/>
</dbReference>
<dbReference type="Pfam" id="PF00270">
    <property type="entry name" value="DEAD"/>
    <property type="match status" value="1"/>
</dbReference>
<comment type="caution">
    <text evidence="7">The sequence shown here is derived from an EMBL/GenBank/DDBJ whole genome shotgun (WGS) entry which is preliminary data.</text>
</comment>
<organism evidence="7 8">
    <name type="scientific">Paramuricea clavata</name>
    <name type="common">Red gorgonian</name>
    <name type="synonym">Violescent sea-whip</name>
    <dbReference type="NCBI Taxonomy" id="317549"/>
    <lineage>
        <taxon>Eukaryota</taxon>
        <taxon>Metazoa</taxon>
        <taxon>Cnidaria</taxon>
        <taxon>Anthozoa</taxon>
        <taxon>Octocorallia</taxon>
        <taxon>Malacalcyonacea</taxon>
        <taxon>Plexauridae</taxon>
        <taxon>Paramuricea</taxon>
    </lineage>
</organism>
<evidence type="ECO:0000256" key="5">
    <source>
        <dbReference type="ARBA" id="ARBA00034808"/>
    </source>
</evidence>
<protein>
    <recommendedName>
        <fullName evidence="5">DNA 3'-5' helicase</fullName>
        <ecNumber evidence="5">5.6.2.4</ecNumber>
    </recommendedName>
</protein>
<keyword evidence="3" id="KW-0413">Isomerase</keyword>
<proteinExistence type="inferred from homology"/>
<dbReference type="EMBL" id="CACRXK020007606">
    <property type="protein sequence ID" value="CAB4012709.1"/>
    <property type="molecule type" value="Genomic_DNA"/>
</dbReference>
<evidence type="ECO:0000313" key="7">
    <source>
        <dbReference type="EMBL" id="CAB4012709.1"/>
    </source>
</evidence>
<dbReference type="OrthoDB" id="5952545at2759"/>
<dbReference type="EC" id="5.6.2.4" evidence="5"/>
<dbReference type="AlphaFoldDB" id="A0A6S7I6W2"/>